<evidence type="ECO:0000313" key="2">
    <source>
        <dbReference type="Proteomes" id="UP000784294"/>
    </source>
</evidence>
<dbReference type="Proteomes" id="UP000784294">
    <property type="component" value="Unassembled WGS sequence"/>
</dbReference>
<comment type="caution">
    <text evidence="1">The sequence shown here is derived from an EMBL/GenBank/DDBJ whole genome shotgun (WGS) entry which is preliminary data.</text>
</comment>
<name>A0A3S5ADK9_9PLAT</name>
<dbReference type="EMBL" id="CAAALY010081083">
    <property type="protein sequence ID" value="VEL26558.1"/>
    <property type="molecule type" value="Genomic_DNA"/>
</dbReference>
<sequence length="282" mass="27410">MSNGTASMSGGHLGPSGLHPAPSNGLHLLGSLGVPLGSVLGPGASYAPGLGYCGSFLNSPPAGPYSLGLSPGYSTTAPSIGAGVQPLPSQAAIASVDSTILPCSLASASCLVRQASMSPLQGGPVSTAQESGELGATGRLNNRMSSALAGTSGTLPSRFYPSQTGGLVSSAHLPTVGNGDVTSSLFMLRDRVTFVPGIGAGLTPVYACFHDDASLSQTTASSPNGLAGLPQTVCPSSGVRVDGGTGVGGDSEPLCGAGGSAGGLRNADCCSLDTETSSSRQS</sequence>
<keyword evidence="2" id="KW-1185">Reference proteome</keyword>
<evidence type="ECO:0000313" key="1">
    <source>
        <dbReference type="EMBL" id="VEL26558.1"/>
    </source>
</evidence>
<accession>A0A3S5ADK9</accession>
<reference evidence="1" key="1">
    <citation type="submission" date="2018-11" db="EMBL/GenBank/DDBJ databases">
        <authorList>
            <consortium name="Pathogen Informatics"/>
        </authorList>
    </citation>
    <scope>NUCLEOTIDE SEQUENCE</scope>
</reference>
<gene>
    <name evidence="1" type="ORF">PXEA_LOCUS19998</name>
</gene>
<feature type="non-terminal residue" evidence="1">
    <location>
        <position position="282"/>
    </location>
</feature>
<organism evidence="1 2">
    <name type="scientific">Protopolystoma xenopodis</name>
    <dbReference type="NCBI Taxonomy" id="117903"/>
    <lineage>
        <taxon>Eukaryota</taxon>
        <taxon>Metazoa</taxon>
        <taxon>Spiralia</taxon>
        <taxon>Lophotrochozoa</taxon>
        <taxon>Platyhelminthes</taxon>
        <taxon>Monogenea</taxon>
        <taxon>Polyopisthocotylea</taxon>
        <taxon>Polystomatidea</taxon>
        <taxon>Polystomatidae</taxon>
        <taxon>Protopolystoma</taxon>
    </lineage>
</organism>
<proteinExistence type="predicted"/>
<protein>
    <submittedName>
        <fullName evidence="1">Uncharacterized protein</fullName>
    </submittedName>
</protein>
<dbReference type="AlphaFoldDB" id="A0A3S5ADK9"/>